<reference evidence="11" key="1">
    <citation type="journal article" date="2020" name="mSystems">
        <title>Genome- and Community-Level Interaction Insights into Carbon Utilization and Element Cycling Functions of Hydrothermarchaeota in Hydrothermal Sediment.</title>
        <authorList>
            <person name="Zhou Z."/>
            <person name="Liu Y."/>
            <person name="Xu W."/>
            <person name="Pan J."/>
            <person name="Luo Z.H."/>
            <person name="Li M."/>
        </authorList>
    </citation>
    <scope>NUCLEOTIDE SEQUENCE [LARGE SCALE GENOMIC DNA]</scope>
    <source>
        <strain evidence="11">SpSt-876</strain>
    </source>
</reference>
<keyword evidence="9" id="KW-0812">Transmembrane</keyword>
<sequence length="396" mass="45216">MKSRFLHFGRISAKVLQIYFVLGAILLAGLWYFYSRILLVRLEKETQVRSRIYAQYLSRIAEPSESGSAELDIIFEEVIRKIDFPVIIADANNEPTTNYRNLTEKNPSPERLKILMKRLDEEHKPIYLTVATGDTLNIIHYGFSKAEKMLRIYPFFQLVFLFAFLGLGVWGILVYKRRESEQIWTALAKETAHQLATPISSLWGWLEVLKQEQKDKDFTPMEEDLIRIREVSERFSRIGLPPDLKVQTIGATIAKTVSFIQHRATKRILFELVEKANPLVKVDDVLISWTLENLIKNSIDAIGDGEGKIVIKTQLAPDSKSLEIEVSDTGGGIAKDHLKEIFAAGVTTKKYGWGVGLTLARRIIEEYHNGKLILKETQPGRTVFSILLPISEKDRQ</sequence>
<keyword evidence="9" id="KW-0472">Membrane</keyword>
<keyword evidence="4" id="KW-0808">Transferase</keyword>
<comment type="caution">
    <text evidence="11">The sequence shown here is derived from an EMBL/GenBank/DDBJ whole genome shotgun (WGS) entry which is preliminary data.</text>
</comment>
<keyword evidence="3" id="KW-0597">Phosphoprotein</keyword>
<evidence type="ECO:0000256" key="9">
    <source>
        <dbReference type="SAM" id="Phobius"/>
    </source>
</evidence>
<gene>
    <name evidence="11" type="ORF">ENW73_06910</name>
</gene>
<dbReference type="PANTHER" id="PTHR43065">
    <property type="entry name" value="SENSOR HISTIDINE KINASE"/>
    <property type="match status" value="1"/>
</dbReference>
<dbReference type="SUPFAM" id="SSF55874">
    <property type="entry name" value="ATPase domain of HSP90 chaperone/DNA topoisomerase II/histidine kinase"/>
    <property type="match status" value="1"/>
</dbReference>
<dbReference type="PRINTS" id="PR00344">
    <property type="entry name" value="BCTRLSENSOR"/>
</dbReference>
<comment type="catalytic activity">
    <reaction evidence="1">
        <text>ATP + protein L-histidine = ADP + protein N-phospho-L-histidine.</text>
        <dbReference type="EC" id="2.7.13.3"/>
    </reaction>
</comment>
<evidence type="ECO:0000256" key="5">
    <source>
        <dbReference type="ARBA" id="ARBA00022741"/>
    </source>
</evidence>
<dbReference type="EMBL" id="DTLI01000165">
    <property type="protein sequence ID" value="HHS52578.1"/>
    <property type="molecule type" value="Genomic_DNA"/>
</dbReference>
<evidence type="ECO:0000256" key="2">
    <source>
        <dbReference type="ARBA" id="ARBA00012438"/>
    </source>
</evidence>
<dbReference type="GO" id="GO:0004673">
    <property type="term" value="F:protein histidine kinase activity"/>
    <property type="evidence" value="ECO:0007669"/>
    <property type="project" value="UniProtKB-EC"/>
</dbReference>
<dbReference type="Gene3D" id="3.30.565.10">
    <property type="entry name" value="Histidine kinase-like ATPase, C-terminal domain"/>
    <property type="match status" value="1"/>
</dbReference>
<evidence type="ECO:0000256" key="6">
    <source>
        <dbReference type="ARBA" id="ARBA00022777"/>
    </source>
</evidence>
<keyword evidence="6" id="KW-0418">Kinase</keyword>
<feature type="domain" description="Histidine kinase" evidence="10">
    <location>
        <begin position="190"/>
        <end position="392"/>
    </location>
</feature>
<evidence type="ECO:0000256" key="7">
    <source>
        <dbReference type="ARBA" id="ARBA00022840"/>
    </source>
</evidence>
<dbReference type="InterPro" id="IPR004358">
    <property type="entry name" value="Sig_transdc_His_kin-like_C"/>
</dbReference>
<dbReference type="InterPro" id="IPR036890">
    <property type="entry name" value="HATPase_C_sf"/>
</dbReference>
<evidence type="ECO:0000256" key="1">
    <source>
        <dbReference type="ARBA" id="ARBA00000085"/>
    </source>
</evidence>
<dbReference type="SMART" id="SM00387">
    <property type="entry name" value="HATPase_c"/>
    <property type="match status" value="1"/>
</dbReference>
<feature type="transmembrane region" description="Helical" evidence="9">
    <location>
        <begin position="16"/>
        <end position="34"/>
    </location>
</feature>
<dbReference type="GO" id="GO:0005524">
    <property type="term" value="F:ATP binding"/>
    <property type="evidence" value="ECO:0007669"/>
    <property type="project" value="UniProtKB-KW"/>
</dbReference>
<keyword evidence="8" id="KW-0902">Two-component regulatory system</keyword>
<feature type="transmembrane region" description="Helical" evidence="9">
    <location>
        <begin position="155"/>
        <end position="175"/>
    </location>
</feature>
<accession>A0A7C6EB02</accession>
<organism evidence="11">
    <name type="scientific">candidate division WOR-3 bacterium</name>
    <dbReference type="NCBI Taxonomy" id="2052148"/>
    <lineage>
        <taxon>Bacteria</taxon>
        <taxon>Bacteria division WOR-3</taxon>
    </lineage>
</organism>
<evidence type="ECO:0000256" key="3">
    <source>
        <dbReference type="ARBA" id="ARBA00022553"/>
    </source>
</evidence>
<dbReference type="Pfam" id="PF02518">
    <property type="entry name" value="HATPase_c"/>
    <property type="match status" value="1"/>
</dbReference>
<evidence type="ECO:0000259" key="10">
    <source>
        <dbReference type="PROSITE" id="PS50109"/>
    </source>
</evidence>
<dbReference type="PANTHER" id="PTHR43065:SF10">
    <property type="entry name" value="PEROXIDE STRESS-ACTIVATED HISTIDINE KINASE MAK3"/>
    <property type="match status" value="1"/>
</dbReference>
<keyword evidence="7" id="KW-0067">ATP-binding</keyword>
<name>A0A7C6EB02_UNCW3</name>
<proteinExistence type="predicted"/>
<keyword evidence="9" id="KW-1133">Transmembrane helix</keyword>
<dbReference type="GO" id="GO:0000160">
    <property type="term" value="P:phosphorelay signal transduction system"/>
    <property type="evidence" value="ECO:0007669"/>
    <property type="project" value="UniProtKB-KW"/>
</dbReference>
<keyword evidence="5" id="KW-0547">Nucleotide-binding</keyword>
<dbReference type="InterPro" id="IPR003594">
    <property type="entry name" value="HATPase_dom"/>
</dbReference>
<evidence type="ECO:0000256" key="8">
    <source>
        <dbReference type="ARBA" id="ARBA00023012"/>
    </source>
</evidence>
<evidence type="ECO:0000256" key="4">
    <source>
        <dbReference type="ARBA" id="ARBA00022679"/>
    </source>
</evidence>
<evidence type="ECO:0000313" key="11">
    <source>
        <dbReference type="EMBL" id="HHS52578.1"/>
    </source>
</evidence>
<dbReference type="EC" id="2.7.13.3" evidence="2"/>
<dbReference type="AlphaFoldDB" id="A0A7C6EB02"/>
<protein>
    <recommendedName>
        <fullName evidence="2">histidine kinase</fullName>
        <ecNumber evidence="2">2.7.13.3</ecNumber>
    </recommendedName>
</protein>
<dbReference type="PROSITE" id="PS50109">
    <property type="entry name" value="HIS_KIN"/>
    <property type="match status" value="1"/>
</dbReference>
<dbReference type="InterPro" id="IPR005467">
    <property type="entry name" value="His_kinase_dom"/>
</dbReference>